<feature type="region of interest" description="Disordered" evidence="1">
    <location>
        <begin position="512"/>
        <end position="587"/>
    </location>
</feature>
<evidence type="ECO:0000313" key="4">
    <source>
        <dbReference type="Proteomes" id="UP000030645"/>
    </source>
</evidence>
<dbReference type="PANTHER" id="PTHR12956">
    <property type="entry name" value="ALKALINE CERAMIDASE-RELATED"/>
    <property type="match status" value="1"/>
</dbReference>
<evidence type="ECO:0000259" key="2">
    <source>
        <dbReference type="Pfam" id="PF04765"/>
    </source>
</evidence>
<proteinExistence type="predicted"/>
<evidence type="ECO:0000313" key="3">
    <source>
        <dbReference type="EMBL" id="EXC18107.1"/>
    </source>
</evidence>
<feature type="compositionally biased region" description="Basic residues" evidence="1">
    <location>
        <begin position="559"/>
        <end position="577"/>
    </location>
</feature>
<dbReference type="eggNOG" id="ENOG502QV59">
    <property type="taxonomic scope" value="Eukaryota"/>
</dbReference>
<dbReference type="InterPro" id="IPR006852">
    <property type="entry name" value="TOD1_MUCI70"/>
</dbReference>
<dbReference type="PANTHER" id="PTHR12956:SF38">
    <property type="entry name" value="HEXOSYLTRANSFERASE MUCI70-RELATED"/>
    <property type="match status" value="1"/>
</dbReference>
<name>W9RYY2_9ROSA</name>
<dbReference type="KEGG" id="mnt:21397643"/>
<dbReference type="Proteomes" id="UP000030645">
    <property type="component" value="Unassembled WGS sequence"/>
</dbReference>
<dbReference type="Pfam" id="PF04765">
    <property type="entry name" value="TOD1_MUCI70"/>
    <property type="match status" value="1"/>
</dbReference>
<dbReference type="AlphaFoldDB" id="W9RYY2"/>
<protein>
    <recommendedName>
        <fullName evidence="2">TOD1/MUCI70 glycosyltransferase-like domain-containing protein</fullName>
    </recommendedName>
</protein>
<dbReference type="InterPro" id="IPR048354">
    <property type="entry name" value="TOD1_MUCI70_glycTrfase_dom"/>
</dbReference>
<keyword evidence="4" id="KW-1185">Reference proteome</keyword>
<gene>
    <name evidence="3" type="ORF">L484_014507</name>
</gene>
<dbReference type="OrthoDB" id="1905162at2759"/>
<feature type="compositionally biased region" description="Basic and acidic residues" evidence="1">
    <location>
        <begin position="578"/>
        <end position="587"/>
    </location>
</feature>
<reference evidence="4" key="1">
    <citation type="submission" date="2013-01" db="EMBL/GenBank/DDBJ databases">
        <title>Draft Genome Sequence of a Mulberry Tree, Morus notabilis C.K. Schneid.</title>
        <authorList>
            <person name="He N."/>
            <person name="Zhao S."/>
        </authorList>
    </citation>
    <scope>NUCLEOTIDE SEQUENCE</scope>
</reference>
<sequence length="587" mass="65742">MTGGSLGLGIRSGSYGSLVDKNGGLPIQASSRKPTKMFKEKDRFVHWIVKFAGRKGVGMFLLCLISTAVFGLVLYVGKGEDSQANPAHNIAINNTAGLGFIEFSPTYGEQRNGFYSVGVNSVVLPPPPPAVFLGYTLPPGHPCNSFSLPPPPADKKRTGPRPCPVCYLPVEEAVALMPKVPSPSPVKNLTYIYEENLSRETEFGGSEFGGYPTLAHRADSYDIRESMSVHCGFVRGAKPGRNTGFDIDEIDLLAMDQCHGVVVASAIFGNFDEINQPKNISEYSKETVCFYMFIDEITEDYVKKTGAMDSNRKIGVWRVIVVRNLPYEDGRRTGKIPKLLMHRLFPNARFSLWIDGKLELVVDPYQVLERFLWRKNATFAISRHYKRFDVFVEAEANKVAGKYDNASIDFQVDFYRKEGLTPYTPEKLPITSDVPEGCVILREHVPISNLFTCLWFNEVDRFTSRDQISFSTARDKIRAKTNYTVNMFLDCERRNFVVQKYHREVMEQLLSAHAPPPPVLPPPPPPPSPPPPAPIIEPPMTVLLETSPESIVNAPTRRVTTRRGRDRRSGSRRHRKVVVGDRDNDPS</sequence>
<evidence type="ECO:0000256" key="1">
    <source>
        <dbReference type="SAM" id="MobiDB-lite"/>
    </source>
</evidence>
<feature type="compositionally biased region" description="Pro residues" evidence="1">
    <location>
        <begin position="514"/>
        <end position="537"/>
    </location>
</feature>
<organism evidence="3 4">
    <name type="scientific">Morus notabilis</name>
    <dbReference type="NCBI Taxonomy" id="981085"/>
    <lineage>
        <taxon>Eukaryota</taxon>
        <taxon>Viridiplantae</taxon>
        <taxon>Streptophyta</taxon>
        <taxon>Embryophyta</taxon>
        <taxon>Tracheophyta</taxon>
        <taxon>Spermatophyta</taxon>
        <taxon>Magnoliopsida</taxon>
        <taxon>eudicotyledons</taxon>
        <taxon>Gunneridae</taxon>
        <taxon>Pentapetalae</taxon>
        <taxon>rosids</taxon>
        <taxon>fabids</taxon>
        <taxon>Rosales</taxon>
        <taxon>Moraceae</taxon>
        <taxon>Moreae</taxon>
        <taxon>Morus</taxon>
    </lineage>
</organism>
<accession>W9RYY2</accession>
<dbReference type="EMBL" id="KE345830">
    <property type="protein sequence ID" value="EXC18107.1"/>
    <property type="molecule type" value="Genomic_DNA"/>
</dbReference>
<dbReference type="STRING" id="981085.W9RYY2"/>
<feature type="domain" description="TOD1/MUCI70 glycosyltransferase-like" evidence="2">
    <location>
        <begin position="189"/>
        <end position="502"/>
    </location>
</feature>